<keyword evidence="1" id="KW-1133">Transmembrane helix</keyword>
<evidence type="ECO:0000313" key="3">
    <source>
        <dbReference type="Proteomes" id="UP000184188"/>
    </source>
</evidence>
<sequence>MEVQHFPSQRGKTRNAPLPYTVSPIQLLRSDIFLFFRSLWAFPGAFLPLFPWRSGRLDELYPSARNLWGILMHGLLFVYQTLFLVSLPILVCSIPATWFSLCIALGIFLNYKVCKMALNGDQRVLVSREPVDESPGHEREHWFFLNGIAVGNHWLQSNIDQIGRTFGRRVTGIHNRTVGVIFDVIECLIQRDFCYATQDIRDAYKLVKEALLDERYDKVVLILHSQGGIEGGLVVDWLLDEMPHNLLRKLEVYTFGSAANHFNNPHQSVAALRHADRDDSSQAIRHIEHYANAEDFVSVWGVLNFATIPNRYMGSIFVRQGSGHQFNQHYLDNMFTLGEDGRVKEDNEFMDAEMHTIMDGRNSVGRHKVKDLSRLWQYRNGGSPDELTN</sequence>
<dbReference type="PANTHER" id="PTHR42044:SF2">
    <property type="entry name" value="DUF676 DOMAIN-CONTAINING PROTEIN"/>
    <property type="match status" value="1"/>
</dbReference>
<protein>
    <recommendedName>
        <fullName evidence="4">DUF676 domain-containing protein</fullName>
    </recommendedName>
</protein>
<accession>A0A1L9SF85</accession>
<dbReference type="EMBL" id="KV878344">
    <property type="protein sequence ID" value="OJJ45812.1"/>
    <property type="molecule type" value="Genomic_DNA"/>
</dbReference>
<dbReference type="STRING" id="1073090.A0A1L9SF85"/>
<evidence type="ECO:0000313" key="2">
    <source>
        <dbReference type="EMBL" id="OJJ45812.1"/>
    </source>
</evidence>
<gene>
    <name evidence="2" type="ORF">ASPZODRAFT_98731</name>
</gene>
<feature type="transmembrane region" description="Helical" evidence="1">
    <location>
        <begin position="32"/>
        <end position="50"/>
    </location>
</feature>
<evidence type="ECO:0000256" key="1">
    <source>
        <dbReference type="SAM" id="Phobius"/>
    </source>
</evidence>
<reference evidence="3" key="1">
    <citation type="journal article" date="2017" name="Genome Biol.">
        <title>Comparative genomics reveals high biological diversity and specific adaptations in the industrially and medically important fungal genus Aspergillus.</title>
        <authorList>
            <person name="de Vries R.P."/>
            <person name="Riley R."/>
            <person name="Wiebenga A."/>
            <person name="Aguilar-Osorio G."/>
            <person name="Amillis S."/>
            <person name="Uchima C.A."/>
            <person name="Anderluh G."/>
            <person name="Asadollahi M."/>
            <person name="Askin M."/>
            <person name="Barry K."/>
            <person name="Battaglia E."/>
            <person name="Bayram O."/>
            <person name="Benocci T."/>
            <person name="Braus-Stromeyer S.A."/>
            <person name="Caldana C."/>
            <person name="Canovas D."/>
            <person name="Cerqueira G.C."/>
            <person name="Chen F."/>
            <person name="Chen W."/>
            <person name="Choi C."/>
            <person name="Clum A."/>
            <person name="Dos Santos R.A."/>
            <person name="Damasio A.R."/>
            <person name="Diallinas G."/>
            <person name="Emri T."/>
            <person name="Fekete E."/>
            <person name="Flipphi M."/>
            <person name="Freyberg S."/>
            <person name="Gallo A."/>
            <person name="Gournas C."/>
            <person name="Habgood R."/>
            <person name="Hainaut M."/>
            <person name="Harispe M.L."/>
            <person name="Henrissat B."/>
            <person name="Hilden K.S."/>
            <person name="Hope R."/>
            <person name="Hossain A."/>
            <person name="Karabika E."/>
            <person name="Karaffa L."/>
            <person name="Karanyi Z."/>
            <person name="Krasevec N."/>
            <person name="Kuo A."/>
            <person name="Kusch H."/>
            <person name="LaButti K."/>
            <person name="Lagendijk E.L."/>
            <person name="Lapidus A."/>
            <person name="Levasseur A."/>
            <person name="Lindquist E."/>
            <person name="Lipzen A."/>
            <person name="Logrieco A.F."/>
            <person name="MacCabe A."/>
            <person name="Maekelae M.R."/>
            <person name="Malavazi I."/>
            <person name="Melin P."/>
            <person name="Meyer V."/>
            <person name="Mielnichuk N."/>
            <person name="Miskei M."/>
            <person name="Molnar A.P."/>
            <person name="Mule G."/>
            <person name="Ngan C.Y."/>
            <person name="Orejas M."/>
            <person name="Orosz E."/>
            <person name="Ouedraogo J.P."/>
            <person name="Overkamp K.M."/>
            <person name="Park H.-S."/>
            <person name="Perrone G."/>
            <person name="Piumi F."/>
            <person name="Punt P.J."/>
            <person name="Ram A.F."/>
            <person name="Ramon A."/>
            <person name="Rauscher S."/>
            <person name="Record E."/>
            <person name="Riano-Pachon D.M."/>
            <person name="Robert V."/>
            <person name="Roehrig J."/>
            <person name="Ruller R."/>
            <person name="Salamov A."/>
            <person name="Salih N.S."/>
            <person name="Samson R.A."/>
            <person name="Sandor E."/>
            <person name="Sanguinetti M."/>
            <person name="Schuetze T."/>
            <person name="Sepcic K."/>
            <person name="Shelest E."/>
            <person name="Sherlock G."/>
            <person name="Sophianopoulou V."/>
            <person name="Squina F.M."/>
            <person name="Sun H."/>
            <person name="Susca A."/>
            <person name="Todd R.B."/>
            <person name="Tsang A."/>
            <person name="Unkles S.E."/>
            <person name="van de Wiele N."/>
            <person name="van Rossen-Uffink D."/>
            <person name="Oliveira J.V."/>
            <person name="Vesth T.C."/>
            <person name="Visser J."/>
            <person name="Yu J.-H."/>
            <person name="Zhou M."/>
            <person name="Andersen M.R."/>
            <person name="Archer D.B."/>
            <person name="Baker S.E."/>
            <person name="Benoit I."/>
            <person name="Brakhage A.A."/>
            <person name="Braus G.H."/>
            <person name="Fischer R."/>
            <person name="Frisvad J.C."/>
            <person name="Goldman G.H."/>
            <person name="Houbraken J."/>
            <person name="Oakley B."/>
            <person name="Pocsi I."/>
            <person name="Scazzocchio C."/>
            <person name="Seiboth B."/>
            <person name="vanKuyk P.A."/>
            <person name="Wortman J."/>
            <person name="Dyer P.S."/>
            <person name="Grigoriev I.V."/>
        </authorList>
    </citation>
    <scope>NUCLEOTIDE SEQUENCE [LARGE SCALE GENOMIC DNA]</scope>
    <source>
        <strain evidence="3">CBS 506.65</strain>
    </source>
</reference>
<dbReference type="PANTHER" id="PTHR42044">
    <property type="entry name" value="DUF676 DOMAIN-CONTAINING PROTEIN-RELATED"/>
    <property type="match status" value="1"/>
</dbReference>
<dbReference type="AlphaFoldDB" id="A0A1L9SF85"/>
<dbReference type="InterPro" id="IPR029058">
    <property type="entry name" value="AB_hydrolase_fold"/>
</dbReference>
<feature type="transmembrane region" description="Helical" evidence="1">
    <location>
        <begin position="70"/>
        <end position="90"/>
    </location>
</feature>
<keyword evidence="3" id="KW-1185">Reference proteome</keyword>
<evidence type="ECO:0008006" key="4">
    <source>
        <dbReference type="Google" id="ProtNLM"/>
    </source>
</evidence>
<dbReference type="RefSeq" id="XP_022580322.1">
    <property type="nucleotide sequence ID" value="XM_022730583.1"/>
</dbReference>
<keyword evidence="1" id="KW-0472">Membrane</keyword>
<dbReference type="Proteomes" id="UP000184188">
    <property type="component" value="Unassembled WGS sequence"/>
</dbReference>
<name>A0A1L9SF85_9EURO</name>
<dbReference type="VEuPathDB" id="FungiDB:ASPZODRAFT_98731"/>
<dbReference type="OrthoDB" id="202545at2759"/>
<keyword evidence="1" id="KW-0812">Transmembrane</keyword>
<organism evidence="2 3">
    <name type="scientific">Penicilliopsis zonata CBS 506.65</name>
    <dbReference type="NCBI Taxonomy" id="1073090"/>
    <lineage>
        <taxon>Eukaryota</taxon>
        <taxon>Fungi</taxon>
        <taxon>Dikarya</taxon>
        <taxon>Ascomycota</taxon>
        <taxon>Pezizomycotina</taxon>
        <taxon>Eurotiomycetes</taxon>
        <taxon>Eurotiomycetidae</taxon>
        <taxon>Eurotiales</taxon>
        <taxon>Aspergillaceae</taxon>
        <taxon>Penicilliopsis</taxon>
    </lineage>
</organism>
<dbReference type="SUPFAM" id="SSF53474">
    <property type="entry name" value="alpha/beta-Hydrolases"/>
    <property type="match status" value="1"/>
</dbReference>
<dbReference type="GeneID" id="34617047"/>
<proteinExistence type="predicted"/>
<feature type="transmembrane region" description="Helical" evidence="1">
    <location>
        <begin position="96"/>
        <end position="113"/>
    </location>
</feature>